<dbReference type="InterPro" id="IPR024869">
    <property type="entry name" value="FAM20"/>
</dbReference>
<evidence type="ECO:0000256" key="4">
    <source>
        <dbReference type="ARBA" id="ARBA00023157"/>
    </source>
</evidence>
<organism evidence="8 9">
    <name type="scientific">Synaphobranchus kaupii</name>
    <name type="common">Kaup's arrowtooth eel</name>
    <dbReference type="NCBI Taxonomy" id="118154"/>
    <lineage>
        <taxon>Eukaryota</taxon>
        <taxon>Metazoa</taxon>
        <taxon>Chordata</taxon>
        <taxon>Craniata</taxon>
        <taxon>Vertebrata</taxon>
        <taxon>Euteleostomi</taxon>
        <taxon>Actinopterygii</taxon>
        <taxon>Neopterygii</taxon>
        <taxon>Teleostei</taxon>
        <taxon>Anguilliformes</taxon>
        <taxon>Synaphobranchidae</taxon>
        <taxon>Synaphobranchus</taxon>
    </lineage>
</organism>
<comment type="similarity">
    <text evidence="2">Belongs to the FAM20 family.</text>
</comment>
<dbReference type="OrthoDB" id="8583677at2759"/>
<evidence type="ECO:0000256" key="5">
    <source>
        <dbReference type="ARBA" id="ARBA00023180"/>
    </source>
</evidence>
<evidence type="ECO:0000256" key="1">
    <source>
        <dbReference type="ARBA" id="ARBA00004555"/>
    </source>
</evidence>
<accession>A0A9Q1EU24</accession>
<name>A0A9Q1EU24_SYNKA</name>
<reference evidence="8" key="1">
    <citation type="journal article" date="2023" name="Science">
        <title>Genome structures resolve the early diversification of teleost fishes.</title>
        <authorList>
            <person name="Parey E."/>
            <person name="Louis A."/>
            <person name="Montfort J."/>
            <person name="Bouchez O."/>
            <person name="Roques C."/>
            <person name="Iampietro C."/>
            <person name="Lluch J."/>
            <person name="Castinel A."/>
            <person name="Donnadieu C."/>
            <person name="Desvignes T."/>
            <person name="Floi Bucao C."/>
            <person name="Jouanno E."/>
            <person name="Wen M."/>
            <person name="Mejri S."/>
            <person name="Dirks R."/>
            <person name="Jansen H."/>
            <person name="Henkel C."/>
            <person name="Chen W.J."/>
            <person name="Zahm M."/>
            <person name="Cabau C."/>
            <person name="Klopp C."/>
            <person name="Thompson A.W."/>
            <person name="Robinson-Rechavi M."/>
            <person name="Braasch I."/>
            <person name="Lecointre G."/>
            <person name="Bobe J."/>
            <person name="Postlethwait J.H."/>
            <person name="Berthelot C."/>
            <person name="Roest Crollius H."/>
            <person name="Guiguen Y."/>
        </authorList>
    </citation>
    <scope>NUCLEOTIDE SEQUENCE</scope>
    <source>
        <strain evidence="8">WJC10195</strain>
    </source>
</reference>
<dbReference type="Pfam" id="PF06702">
    <property type="entry name" value="Fam20C"/>
    <property type="match status" value="1"/>
</dbReference>
<feature type="region of interest" description="Disordered" evidence="6">
    <location>
        <begin position="1"/>
        <end position="57"/>
    </location>
</feature>
<comment type="subcellular location">
    <subcellularLocation>
        <location evidence="1">Golgi apparatus</location>
    </subcellularLocation>
</comment>
<evidence type="ECO:0000256" key="3">
    <source>
        <dbReference type="ARBA" id="ARBA00023034"/>
    </source>
</evidence>
<feature type="compositionally biased region" description="Polar residues" evidence="6">
    <location>
        <begin position="18"/>
        <end position="27"/>
    </location>
</feature>
<dbReference type="AlphaFoldDB" id="A0A9Q1EU24"/>
<evidence type="ECO:0000256" key="6">
    <source>
        <dbReference type="SAM" id="MobiDB-lite"/>
    </source>
</evidence>
<dbReference type="Proteomes" id="UP001152622">
    <property type="component" value="Chromosome 12"/>
</dbReference>
<feature type="compositionally biased region" description="Basic and acidic residues" evidence="6">
    <location>
        <begin position="48"/>
        <end position="57"/>
    </location>
</feature>
<dbReference type="GO" id="GO:0005794">
    <property type="term" value="C:Golgi apparatus"/>
    <property type="evidence" value="ECO:0007669"/>
    <property type="project" value="UniProtKB-SubCell"/>
</dbReference>
<dbReference type="PANTHER" id="PTHR12450:SF11">
    <property type="entry name" value="EXTRACELLULAR SERINE_THREONINE PROTEIN KINASE FAM20C"/>
    <property type="match status" value="1"/>
</dbReference>
<evidence type="ECO:0000259" key="7">
    <source>
        <dbReference type="Pfam" id="PF06702"/>
    </source>
</evidence>
<evidence type="ECO:0000313" key="8">
    <source>
        <dbReference type="EMBL" id="KAJ8345000.1"/>
    </source>
</evidence>
<feature type="compositionally biased region" description="Basic and acidic residues" evidence="6">
    <location>
        <begin position="1"/>
        <end position="13"/>
    </location>
</feature>
<evidence type="ECO:0000313" key="9">
    <source>
        <dbReference type="Proteomes" id="UP001152622"/>
    </source>
</evidence>
<dbReference type="GO" id="GO:0004674">
    <property type="term" value="F:protein serine/threonine kinase activity"/>
    <property type="evidence" value="ECO:0007669"/>
    <property type="project" value="TreeGrafter"/>
</dbReference>
<keyword evidence="5" id="KW-0325">Glycoprotein</keyword>
<keyword evidence="4" id="KW-1015">Disulfide bond</keyword>
<dbReference type="InterPro" id="IPR009581">
    <property type="entry name" value="FAM20_C"/>
</dbReference>
<proteinExistence type="inferred from homology"/>
<evidence type="ECO:0000256" key="2">
    <source>
        <dbReference type="ARBA" id="ARBA00006557"/>
    </source>
</evidence>
<keyword evidence="3" id="KW-0333">Golgi apparatus</keyword>
<gene>
    <name evidence="8" type="ORF">SKAU_G00291930</name>
</gene>
<keyword evidence="9" id="KW-1185">Reference proteome</keyword>
<sequence length="145" mass="15898">MNIDSVNDRRGEQETAPPISSISQISRDTTRRIAAFSPGQSAPCGWEAGEHDEGKSEDVTRDKKLWKTFFISPANNVCFYGECSYYCSTEHALCGKPDQIEGLASRLPPRPDPRQAQDLGGIPGAGPTTSARRLSGRWTLITVTR</sequence>
<dbReference type="GO" id="GO:0070166">
    <property type="term" value="P:enamel mineralization"/>
    <property type="evidence" value="ECO:0007669"/>
    <property type="project" value="TreeGrafter"/>
</dbReference>
<dbReference type="PANTHER" id="PTHR12450">
    <property type="entry name" value="DENTIN MATRIX PROTEIN 4 PROTEIN FAM20"/>
    <property type="match status" value="1"/>
</dbReference>
<comment type="caution">
    <text evidence="8">The sequence shown here is derived from an EMBL/GenBank/DDBJ whole genome shotgun (WGS) entry which is preliminary data.</text>
</comment>
<protein>
    <recommendedName>
        <fullName evidence="7">FAM20 C-terminal domain-containing protein</fullName>
    </recommendedName>
</protein>
<feature type="domain" description="FAM20 C-terminal" evidence="7">
    <location>
        <begin position="69"/>
        <end position="108"/>
    </location>
</feature>
<dbReference type="EMBL" id="JAINUF010000012">
    <property type="protein sequence ID" value="KAJ8345000.1"/>
    <property type="molecule type" value="Genomic_DNA"/>
</dbReference>